<dbReference type="EMBL" id="CP007030">
    <property type="protein sequence ID" value="AHF02128.1"/>
    <property type="molecule type" value="Genomic_DNA"/>
</dbReference>
<evidence type="ECO:0000313" key="2">
    <source>
        <dbReference type="Proteomes" id="UP000005380"/>
    </source>
</evidence>
<dbReference type="OrthoDB" id="5765973at2"/>
<dbReference type="eggNOG" id="ENOG5031NF5">
    <property type="taxonomic scope" value="Bacteria"/>
</dbReference>
<dbReference type="KEGG" id="tao:THIAE_10475"/>
<dbReference type="InParanoid" id="W0DXX1"/>
<keyword evidence="2" id="KW-1185">Reference proteome</keyword>
<dbReference type="AlphaFoldDB" id="W0DXX1"/>
<dbReference type="Proteomes" id="UP000005380">
    <property type="component" value="Chromosome"/>
</dbReference>
<dbReference type="STRING" id="717772.THIAE_10475"/>
<proteinExistence type="predicted"/>
<evidence type="ECO:0000313" key="1">
    <source>
        <dbReference type="EMBL" id="AHF02128.1"/>
    </source>
</evidence>
<organism evidence="1 2">
    <name type="scientific">Thiomicrospira aerophila AL3</name>
    <dbReference type="NCBI Taxonomy" id="717772"/>
    <lineage>
        <taxon>Bacteria</taxon>
        <taxon>Pseudomonadati</taxon>
        <taxon>Pseudomonadota</taxon>
        <taxon>Gammaproteobacteria</taxon>
        <taxon>Thiotrichales</taxon>
        <taxon>Piscirickettsiaceae</taxon>
        <taxon>Thiomicrospira</taxon>
    </lineage>
</organism>
<dbReference type="HOGENOM" id="CLU_1427399_0_0_6"/>
<dbReference type="RefSeq" id="WP_006460055.1">
    <property type="nucleotide sequence ID" value="NZ_CP007030.1"/>
</dbReference>
<reference evidence="1 2" key="1">
    <citation type="submission" date="2013-12" db="EMBL/GenBank/DDBJ databases">
        <authorList>
            <consortium name="DOE Joint Genome Institute"/>
            <person name="Kappler U."/>
            <person name="Huntemann M."/>
            <person name="Han J."/>
            <person name="Chen A."/>
            <person name="Kyrpides N."/>
            <person name="Mavromatis K."/>
            <person name="Markowitz V."/>
            <person name="Palaniappan K."/>
            <person name="Ivanova N."/>
            <person name="Schaumberg A."/>
            <person name="Pati A."/>
            <person name="Liolios K."/>
            <person name="Nordberg H.P."/>
            <person name="Cantor M.N."/>
            <person name="Hua S.X."/>
            <person name="Woyke T."/>
        </authorList>
    </citation>
    <scope>NUCLEOTIDE SEQUENCE [LARGE SCALE GENOMIC DNA]</scope>
    <source>
        <strain evidence="2">AL2</strain>
    </source>
</reference>
<accession>W0DXX1</accession>
<name>W0DXX1_9GAMM</name>
<protein>
    <submittedName>
        <fullName evidence="1">Uncharacterized protein</fullName>
    </submittedName>
</protein>
<sequence>MLISISTVSLALDARDTRLLLVGGEFFPRIVQALVPNNSKPYRLVIVYSNQANLQLAEQMASNLSNQLNLSYQLMPGLQPSQLHFDEQYDYLVFITDPDLIKPELLGVLNQRNILSFSPFVGSVAKGVDVGLIVRASIRPQINQNQILHRDWRFRPFFNSIADFYSAQGRS</sequence>
<gene>
    <name evidence="1" type="ORF">THIAE_10475</name>
</gene>